<protein>
    <recommendedName>
        <fullName evidence="1">DUF6894 domain-containing protein</fullName>
    </recommendedName>
</protein>
<evidence type="ECO:0000259" key="1">
    <source>
        <dbReference type="Pfam" id="PF21834"/>
    </source>
</evidence>
<gene>
    <name evidence="2" type="ORF">FHS87_004426</name>
</gene>
<name>A0A840Y6J2_9PROT</name>
<evidence type="ECO:0000313" key="3">
    <source>
        <dbReference type="Proteomes" id="UP000580654"/>
    </source>
</evidence>
<feature type="domain" description="DUF6894" evidence="1">
    <location>
        <begin position="3"/>
        <end position="70"/>
    </location>
</feature>
<evidence type="ECO:0000313" key="2">
    <source>
        <dbReference type="EMBL" id="MBB5696355.1"/>
    </source>
</evidence>
<dbReference type="Proteomes" id="UP000580654">
    <property type="component" value="Unassembled WGS sequence"/>
</dbReference>
<sequence>MPRFFFDTYDGQDFRRDTEGLVLPDRPAIQSAAMAQLTALVSSLLPEQGHCDIITNVKDEEGQQVYTMSVSLAGRWVR</sequence>
<comment type="caution">
    <text evidence="2">The sequence shown here is derived from an EMBL/GenBank/DDBJ whole genome shotgun (WGS) entry which is preliminary data.</text>
</comment>
<organism evidence="2 3">
    <name type="scientific">Muricoccus pecuniae</name>
    <dbReference type="NCBI Taxonomy" id="693023"/>
    <lineage>
        <taxon>Bacteria</taxon>
        <taxon>Pseudomonadati</taxon>
        <taxon>Pseudomonadota</taxon>
        <taxon>Alphaproteobacteria</taxon>
        <taxon>Acetobacterales</taxon>
        <taxon>Roseomonadaceae</taxon>
        <taxon>Muricoccus</taxon>
    </lineage>
</organism>
<dbReference type="InterPro" id="IPR054189">
    <property type="entry name" value="DUF6894"/>
</dbReference>
<dbReference type="Pfam" id="PF21834">
    <property type="entry name" value="DUF6894"/>
    <property type="match status" value="1"/>
</dbReference>
<proteinExistence type="predicted"/>
<dbReference type="RefSeq" id="WP_184521584.1">
    <property type="nucleotide sequence ID" value="NZ_JACIJD010000039.1"/>
</dbReference>
<accession>A0A840Y6J2</accession>
<keyword evidence="3" id="KW-1185">Reference proteome</keyword>
<dbReference type="AlphaFoldDB" id="A0A840Y6J2"/>
<reference evidence="2 3" key="1">
    <citation type="submission" date="2020-08" db="EMBL/GenBank/DDBJ databases">
        <title>Genomic Encyclopedia of Type Strains, Phase IV (KMG-IV): sequencing the most valuable type-strain genomes for metagenomic binning, comparative biology and taxonomic classification.</title>
        <authorList>
            <person name="Goeker M."/>
        </authorList>
    </citation>
    <scope>NUCLEOTIDE SEQUENCE [LARGE SCALE GENOMIC DNA]</scope>
    <source>
        <strain evidence="2 3">DSM 25622</strain>
    </source>
</reference>
<dbReference type="EMBL" id="JACIJD010000039">
    <property type="protein sequence ID" value="MBB5696355.1"/>
    <property type="molecule type" value="Genomic_DNA"/>
</dbReference>